<dbReference type="SUPFAM" id="SSF56784">
    <property type="entry name" value="HAD-like"/>
    <property type="match status" value="1"/>
</dbReference>
<feature type="region of interest" description="Disordered" evidence="4">
    <location>
        <begin position="227"/>
        <end position="253"/>
    </location>
</feature>
<proteinExistence type="predicted"/>
<evidence type="ECO:0000256" key="2">
    <source>
        <dbReference type="ARBA" id="ARBA00022801"/>
    </source>
</evidence>
<dbReference type="SFLD" id="SFLDS00003">
    <property type="entry name" value="Haloacid_Dehalogenase"/>
    <property type="match status" value="1"/>
</dbReference>
<evidence type="ECO:0000256" key="4">
    <source>
        <dbReference type="SAM" id="MobiDB-lite"/>
    </source>
</evidence>
<evidence type="ECO:0000313" key="5">
    <source>
        <dbReference type="EMBL" id="MDV0444980.1"/>
    </source>
</evidence>
<evidence type="ECO:0000256" key="1">
    <source>
        <dbReference type="ARBA" id="ARBA00022723"/>
    </source>
</evidence>
<dbReference type="SFLD" id="SFLDG01129">
    <property type="entry name" value="C1.5:_HAD__Beta-PGM__Phosphata"/>
    <property type="match status" value="1"/>
</dbReference>
<protein>
    <submittedName>
        <fullName evidence="5">Phosphoglycolate phosphatase</fullName>
        <ecNumber evidence="5">3.1.3.18</ecNumber>
    </submittedName>
</protein>
<gene>
    <name evidence="5" type="primary">gph</name>
    <name evidence="5" type="ORF">MmiAt1_05320</name>
</gene>
<name>A0ABU3VNU9_9EURY</name>
<dbReference type="PANTHER" id="PTHR46470">
    <property type="entry name" value="N-ACYLNEURAMINATE-9-PHOSPHATASE"/>
    <property type="match status" value="1"/>
</dbReference>
<feature type="compositionally biased region" description="Basic and acidic residues" evidence="4">
    <location>
        <begin position="243"/>
        <end position="253"/>
    </location>
</feature>
<feature type="compositionally biased region" description="Polar residues" evidence="4">
    <location>
        <begin position="227"/>
        <end position="242"/>
    </location>
</feature>
<organism evidence="5 6">
    <name type="scientific">Methanimicrococcus hacksteinii</name>
    <dbReference type="NCBI Taxonomy" id="3028293"/>
    <lineage>
        <taxon>Archaea</taxon>
        <taxon>Methanobacteriati</taxon>
        <taxon>Methanobacteriota</taxon>
        <taxon>Stenosarchaea group</taxon>
        <taxon>Methanomicrobia</taxon>
        <taxon>Methanosarcinales</taxon>
        <taxon>Methanosarcinaceae</taxon>
        <taxon>Methanimicrococcus</taxon>
    </lineage>
</organism>
<keyword evidence="6" id="KW-1185">Reference proteome</keyword>
<keyword evidence="3" id="KW-0460">Magnesium</keyword>
<keyword evidence="2 5" id="KW-0378">Hydrolase</keyword>
<sequence length="253" mass="28811">MTDAEKQKIQYIFSDMDNTLFDFVHAKVKACAAVVDHIGTGDPHEMLSYFLRGIYGFENLENIEDFLKEKYVFSESLFEECCCIYEDVKVENVELYDGVRKTIETVKDMDRSFIIVTDADTENAYRRMKRVKLDGLVDDVIAYDMSGKKKPDLGAFEFALNRSGANASESMYIGDSLRRDIAPAKKIGMVTAYAAYGDRNDHDRDFYFEPDYKLGNLGEIIDIIQKNPQKTSRQPQKSSVSKQADEKAAVSEN</sequence>
<dbReference type="Gene3D" id="3.40.50.1000">
    <property type="entry name" value="HAD superfamily/HAD-like"/>
    <property type="match status" value="1"/>
</dbReference>
<dbReference type="InterPro" id="IPR041492">
    <property type="entry name" value="HAD_2"/>
</dbReference>
<dbReference type="Pfam" id="PF13419">
    <property type="entry name" value="HAD_2"/>
    <property type="match status" value="1"/>
</dbReference>
<dbReference type="Proteomes" id="UP001272052">
    <property type="component" value="Unassembled WGS sequence"/>
</dbReference>
<evidence type="ECO:0000313" key="6">
    <source>
        <dbReference type="Proteomes" id="UP001272052"/>
    </source>
</evidence>
<keyword evidence="1" id="KW-0479">Metal-binding</keyword>
<dbReference type="EC" id="3.1.3.18" evidence="5"/>
<reference evidence="5 6" key="1">
    <citation type="submission" date="2023-06" db="EMBL/GenBank/DDBJ databases">
        <title>Genome sequence of Methanimicrococcus sp. At1.</title>
        <authorList>
            <person name="Protasov E."/>
            <person name="Platt K."/>
            <person name="Poehlein A."/>
            <person name="Daniel R."/>
            <person name="Brune A."/>
        </authorList>
    </citation>
    <scope>NUCLEOTIDE SEQUENCE [LARGE SCALE GENOMIC DNA]</scope>
    <source>
        <strain evidence="5 6">At1</strain>
    </source>
</reference>
<dbReference type="Gene3D" id="1.10.150.520">
    <property type="match status" value="1"/>
</dbReference>
<comment type="caution">
    <text evidence="5">The sequence shown here is derived from an EMBL/GenBank/DDBJ whole genome shotgun (WGS) entry which is preliminary data.</text>
</comment>
<dbReference type="InterPro" id="IPR023214">
    <property type="entry name" value="HAD_sf"/>
</dbReference>
<dbReference type="InterPro" id="IPR036412">
    <property type="entry name" value="HAD-like_sf"/>
</dbReference>
<dbReference type="RefSeq" id="WP_318785387.1">
    <property type="nucleotide sequence ID" value="NZ_JAWDKC010000011.1"/>
</dbReference>
<dbReference type="PANTHER" id="PTHR46470:SF2">
    <property type="entry name" value="GLYCERALDEHYDE 3-PHOSPHATE PHOSPHATASE"/>
    <property type="match status" value="1"/>
</dbReference>
<dbReference type="EMBL" id="JAWDKC010000011">
    <property type="protein sequence ID" value="MDV0444980.1"/>
    <property type="molecule type" value="Genomic_DNA"/>
</dbReference>
<dbReference type="GO" id="GO:0008967">
    <property type="term" value="F:phosphoglycolate phosphatase activity"/>
    <property type="evidence" value="ECO:0007669"/>
    <property type="project" value="UniProtKB-EC"/>
</dbReference>
<dbReference type="InterPro" id="IPR051400">
    <property type="entry name" value="HAD-like_hydrolase"/>
</dbReference>
<evidence type="ECO:0000256" key="3">
    <source>
        <dbReference type="ARBA" id="ARBA00022842"/>
    </source>
</evidence>
<accession>A0ABU3VNU9</accession>